<gene>
    <name evidence="3" type="ORF">H9Q77_03190</name>
</gene>
<feature type="domain" description="DZANK-type" evidence="2">
    <location>
        <begin position="95"/>
        <end position="154"/>
    </location>
</feature>
<evidence type="ECO:0000313" key="3">
    <source>
        <dbReference type="EMBL" id="QNM03165.1"/>
    </source>
</evidence>
<dbReference type="Pfam" id="PF12773">
    <property type="entry name" value="DZR"/>
    <property type="match status" value="1"/>
</dbReference>
<proteinExistence type="predicted"/>
<dbReference type="EMBL" id="CP060633">
    <property type="protein sequence ID" value="QNM03165.1"/>
    <property type="molecule type" value="Genomic_DNA"/>
</dbReference>
<organism evidence="3 4">
    <name type="scientific">Simiaoa sunii</name>
    <dbReference type="NCBI Taxonomy" id="2763672"/>
    <lineage>
        <taxon>Bacteria</taxon>
        <taxon>Bacillati</taxon>
        <taxon>Bacillota</taxon>
        <taxon>Clostridia</taxon>
        <taxon>Lachnospirales</taxon>
        <taxon>Lachnospiraceae</taxon>
        <taxon>Simiaoa</taxon>
    </lineage>
</organism>
<name>A0A7G9FX83_9FIRM</name>
<dbReference type="AlphaFoldDB" id="A0A7G9FX83"/>
<protein>
    <submittedName>
        <fullName evidence="3">Zinc ribbon domain-containing protein</fullName>
    </submittedName>
</protein>
<evidence type="ECO:0000259" key="2">
    <source>
        <dbReference type="Pfam" id="PF12773"/>
    </source>
</evidence>
<evidence type="ECO:0000313" key="4">
    <source>
        <dbReference type="Proteomes" id="UP000515981"/>
    </source>
</evidence>
<keyword evidence="4" id="KW-1185">Reference proteome</keyword>
<sequence length="161" mass="17443">MGFFDDFGKKISSAGQEAIAKTKELADVAKINSNISDEENKIKTAYSEIGKKYFENHSEDSEEDYEAQIAVIKEAMEKIKAYEQQIVEIKGIVKCPNCGAENSKTAAFCATCGTAMPVPVAEPVEVTEQNVVEKKCPNCGEVINDGAAFCAKCGTKIEGEK</sequence>
<dbReference type="InterPro" id="IPR025874">
    <property type="entry name" value="DZR"/>
</dbReference>
<accession>A0A7G9FX83</accession>
<dbReference type="Proteomes" id="UP000515981">
    <property type="component" value="Chromosome"/>
</dbReference>
<dbReference type="KEGG" id="ssun:H9Q77_03190"/>
<reference evidence="3 4" key="1">
    <citation type="submission" date="2020-08" db="EMBL/GenBank/DDBJ databases">
        <authorList>
            <person name="Liu C."/>
            <person name="Sun Q."/>
        </authorList>
    </citation>
    <scope>NUCLEOTIDE SEQUENCE [LARGE SCALE GENOMIC DNA]</scope>
    <source>
        <strain evidence="3 4">NSJ-8</strain>
    </source>
</reference>
<keyword evidence="1" id="KW-0175">Coiled coil</keyword>
<dbReference type="RefSeq" id="WP_249326517.1">
    <property type="nucleotide sequence ID" value="NZ_CP060633.1"/>
</dbReference>
<feature type="coiled-coil region" evidence="1">
    <location>
        <begin position="65"/>
        <end position="92"/>
    </location>
</feature>
<evidence type="ECO:0000256" key="1">
    <source>
        <dbReference type="SAM" id="Coils"/>
    </source>
</evidence>